<dbReference type="Proteomes" id="UP001055879">
    <property type="component" value="Linkage Group LG05"/>
</dbReference>
<keyword evidence="2" id="KW-1185">Reference proteome</keyword>
<organism evidence="1 2">
    <name type="scientific">Arctium lappa</name>
    <name type="common">Greater burdock</name>
    <name type="synonym">Lappa major</name>
    <dbReference type="NCBI Taxonomy" id="4217"/>
    <lineage>
        <taxon>Eukaryota</taxon>
        <taxon>Viridiplantae</taxon>
        <taxon>Streptophyta</taxon>
        <taxon>Embryophyta</taxon>
        <taxon>Tracheophyta</taxon>
        <taxon>Spermatophyta</taxon>
        <taxon>Magnoliopsida</taxon>
        <taxon>eudicotyledons</taxon>
        <taxon>Gunneridae</taxon>
        <taxon>Pentapetalae</taxon>
        <taxon>asterids</taxon>
        <taxon>campanulids</taxon>
        <taxon>Asterales</taxon>
        <taxon>Asteraceae</taxon>
        <taxon>Carduoideae</taxon>
        <taxon>Cardueae</taxon>
        <taxon>Arctiinae</taxon>
        <taxon>Arctium</taxon>
    </lineage>
</organism>
<reference evidence="1 2" key="2">
    <citation type="journal article" date="2022" name="Mol. Ecol. Resour.">
        <title>The genomes of chicory, endive, great burdock and yacon provide insights into Asteraceae paleo-polyploidization history and plant inulin production.</title>
        <authorList>
            <person name="Fan W."/>
            <person name="Wang S."/>
            <person name="Wang H."/>
            <person name="Wang A."/>
            <person name="Jiang F."/>
            <person name="Liu H."/>
            <person name="Zhao H."/>
            <person name="Xu D."/>
            <person name="Zhang Y."/>
        </authorList>
    </citation>
    <scope>NUCLEOTIDE SEQUENCE [LARGE SCALE GENOMIC DNA]</scope>
    <source>
        <strain evidence="2">cv. Niubang</strain>
    </source>
</reference>
<gene>
    <name evidence="1" type="ORF">L6452_16706</name>
</gene>
<proteinExistence type="predicted"/>
<protein>
    <submittedName>
        <fullName evidence="1">Uncharacterized protein</fullName>
    </submittedName>
</protein>
<dbReference type="EMBL" id="CM042051">
    <property type="protein sequence ID" value="KAI3728078.1"/>
    <property type="molecule type" value="Genomic_DNA"/>
</dbReference>
<reference evidence="2" key="1">
    <citation type="journal article" date="2022" name="Mol. Ecol. Resour.">
        <title>The genomes of chicory, endive, great burdock and yacon provide insights into Asteraceae palaeo-polyploidization history and plant inulin production.</title>
        <authorList>
            <person name="Fan W."/>
            <person name="Wang S."/>
            <person name="Wang H."/>
            <person name="Wang A."/>
            <person name="Jiang F."/>
            <person name="Liu H."/>
            <person name="Zhao H."/>
            <person name="Xu D."/>
            <person name="Zhang Y."/>
        </authorList>
    </citation>
    <scope>NUCLEOTIDE SEQUENCE [LARGE SCALE GENOMIC DNA]</scope>
    <source>
        <strain evidence="2">cv. Niubang</strain>
    </source>
</reference>
<evidence type="ECO:0000313" key="2">
    <source>
        <dbReference type="Proteomes" id="UP001055879"/>
    </source>
</evidence>
<name>A0ACB9C1G1_ARCLA</name>
<accession>A0ACB9C1G1</accession>
<evidence type="ECO:0000313" key="1">
    <source>
        <dbReference type="EMBL" id="KAI3728078.1"/>
    </source>
</evidence>
<sequence>MLKLAMEPYVLGTAFTEASASASLPRQSSPLPPLQLQLQLINLTTNLVSLDMGLFAGARYRGDFEDRLKAVLKEVIVSNGQIVLFHTLVGAGVNDGAIDAGNLLKRIRRRGELQCIGATTLNEYRKYIEKDPVLERRFRQVFCDQPSVEDTISILHGLRDRYELHHGVKISDVALVSAAVLADRYITKRFLPDKEKASEERLAKLEKDLEPLKEKQKKLNQQWELEKLLATRIRSIREESMLHERVTDIDIAEIVGKWTGMPLSNLQESEREKLVGQDMATELAKALASYLFNTGNALVRIDMSKYMDKHAVSRLVGAPPRYIGYEEGELTKTVRRMPYSVVLFDEMEKAHHDVFNILLQLLDLDDGRITDSQGRTVDFTNSVIIMTSNVGSHFIPVCFKLNRIKDRLKQKKIDLRYTKKAYQYPWSTKVSPQFWSTGGEESDTSGG</sequence>
<comment type="caution">
    <text evidence="1">The sequence shown here is derived from an EMBL/GenBank/DDBJ whole genome shotgun (WGS) entry which is preliminary data.</text>
</comment>